<dbReference type="PANTHER" id="PTHR48090:SF6">
    <property type="entry name" value="SLR5056 PROTEIN"/>
    <property type="match status" value="1"/>
</dbReference>
<evidence type="ECO:0000256" key="2">
    <source>
        <dbReference type="SAM" id="Phobius"/>
    </source>
</evidence>
<accession>A0ABW1KVG3</accession>
<feature type="transmembrane region" description="Helical" evidence="2">
    <location>
        <begin position="299"/>
        <end position="323"/>
    </location>
</feature>
<name>A0ABW1KVG3_9PROT</name>
<keyword evidence="2" id="KW-0472">Membrane</keyword>
<keyword evidence="2" id="KW-0812">Transmembrane</keyword>
<evidence type="ECO:0000313" key="4">
    <source>
        <dbReference type="Proteomes" id="UP001596116"/>
    </source>
</evidence>
<gene>
    <name evidence="3" type="ORF">ACFMB1_11025</name>
</gene>
<evidence type="ECO:0000256" key="1">
    <source>
        <dbReference type="SAM" id="MobiDB-lite"/>
    </source>
</evidence>
<keyword evidence="2" id="KW-1133">Transmembrane helix</keyword>
<dbReference type="Pfam" id="PF13641">
    <property type="entry name" value="Glyco_tranf_2_3"/>
    <property type="match status" value="1"/>
</dbReference>
<evidence type="ECO:0000313" key="3">
    <source>
        <dbReference type="EMBL" id="MFC6036080.1"/>
    </source>
</evidence>
<dbReference type="EMBL" id="JBHPON010000002">
    <property type="protein sequence ID" value="MFC6036080.1"/>
    <property type="molecule type" value="Genomic_DNA"/>
</dbReference>
<dbReference type="SUPFAM" id="SSF53448">
    <property type="entry name" value="Nucleotide-diphospho-sugar transferases"/>
    <property type="match status" value="1"/>
</dbReference>
<dbReference type="CDD" id="cd06438">
    <property type="entry name" value="EpsO_like"/>
    <property type="match status" value="1"/>
</dbReference>
<dbReference type="Gene3D" id="3.90.550.10">
    <property type="entry name" value="Spore Coat Polysaccharide Biosynthesis Protein SpsA, Chain A"/>
    <property type="match status" value="1"/>
</dbReference>
<organism evidence="3 4">
    <name type="scientific">Hyphococcus aureus</name>
    <dbReference type="NCBI Taxonomy" id="2666033"/>
    <lineage>
        <taxon>Bacteria</taxon>
        <taxon>Pseudomonadati</taxon>
        <taxon>Pseudomonadota</taxon>
        <taxon>Alphaproteobacteria</taxon>
        <taxon>Parvularculales</taxon>
        <taxon>Parvularculaceae</taxon>
        <taxon>Hyphococcus</taxon>
    </lineage>
</organism>
<proteinExistence type="predicted"/>
<feature type="region of interest" description="Disordered" evidence="1">
    <location>
        <begin position="384"/>
        <end position="404"/>
    </location>
</feature>
<reference evidence="3 4" key="1">
    <citation type="submission" date="2024-09" db="EMBL/GenBank/DDBJ databases">
        <authorList>
            <person name="Zhang Z.-H."/>
        </authorList>
    </citation>
    <scope>NUCLEOTIDE SEQUENCE [LARGE SCALE GENOMIC DNA]</scope>
    <source>
        <strain evidence="3 4">HHTR114</strain>
    </source>
</reference>
<dbReference type="PANTHER" id="PTHR48090">
    <property type="entry name" value="UNDECAPRENYL-PHOSPHATE 4-DEOXY-4-FORMAMIDO-L-ARABINOSE TRANSFERASE-RELATED"/>
    <property type="match status" value="1"/>
</dbReference>
<dbReference type="RefSeq" id="WP_379882692.1">
    <property type="nucleotide sequence ID" value="NZ_JBHPON010000002.1"/>
</dbReference>
<dbReference type="InterPro" id="IPR029044">
    <property type="entry name" value="Nucleotide-diphossugar_trans"/>
</dbReference>
<feature type="transmembrane region" description="Helical" evidence="2">
    <location>
        <begin position="330"/>
        <end position="350"/>
    </location>
</feature>
<keyword evidence="4" id="KW-1185">Reference proteome</keyword>
<dbReference type="Proteomes" id="UP001596116">
    <property type="component" value="Unassembled WGS sequence"/>
</dbReference>
<dbReference type="InterPro" id="IPR050256">
    <property type="entry name" value="Glycosyltransferase_2"/>
</dbReference>
<comment type="caution">
    <text evidence="3">The sequence shown here is derived from an EMBL/GenBank/DDBJ whole genome shotgun (WGS) entry which is preliminary data.</text>
</comment>
<sequence length="404" mass="42580">MSFLVLVLLYALALAGFALALFLALEVAAAILGKDEATGDMPPAGPVVVVIPAHNEATSIAPTLENARAQLREGDRMLVVADNCTDDTAAAARALGAEVIERNDVSRRGKGYALQFALDHLRAAPPAIVVFTDADCLFAPGALQQIAGLAAHKDRPAQALYLMSAPREAGPRLKVAEFAWGFINNVRMRGLSRLFDVTRFTGAGFAAPWRALSGLDLGSGEIVEDLALTMTLIRKNAAPIFVPGAVVTSEFPADDAALTRQSARWSIGSLSYSARESLGALIDGLAKGRFAQIGAAIDLMIPPLTIFAAMLVALVIFCFFAWIATGVSGAFQLACWALALAGVSVVAAWARFGQEALPPSALRGVFDFLLSKISVFGARGRASAKTWTPTRNGPGQRDQDETGE</sequence>
<protein>
    <submittedName>
        <fullName evidence="3">Glycosyltransferase family 2 protein</fullName>
    </submittedName>
</protein>